<feature type="domain" description="DUF5671" evidence="2">
    <location>
        <begin position="65"/>
        <end position="200"/>
    </location>
</feature>
<feature type="transmembrane region" description="Helical" evidence="1">
    <location>
        <begin position="181"/>
        <end position="201"/>
    </location>
</feature>
<feature type="transmembrane region" description="Helical" evidence="1">
    <location>
        <begin position="111"/>
        <end position="129"/>
    </location>
</feature>
<reference evidence="3 4" key="1">
    <citation type="submission" date="2024-09" db="EMBL/GenBank/DDBJ databases">
        <authorList>
            <person name="Sun Q."/>
            <person name="Mori K."/>
        </authorList>
    </citation>
    <scope>NUCLEOTIDE SEQUENCE [LARGE SCALE GENOMIC DNA]</scope>
    <source>
        <strain evidence="3 4">CECT 8726</strain>
    </source>
</reference>
<proteinExistence type="predicted"/>
<keyword evidence="1" id="KW-1133">Transmembrane helix</keyword>
<dbReference type="RefSeq" id="WP_213889330.1">
    <property type="nucleotide sequence ID" value="NZ_JAGFNU010000006.1"/>
</dbReference>
<dbReference type="Pfam" id="PF18920">
    <property type="entry name" value="DUF5671"/>
    <property type="match status" value="1"/>
</dbReference>
<dbReference type="Proteomes" id="UP001589683">
    <property type="component" value="Unassembled WGS sequence"/>
</dbReference>
<keyword evidence="1" id="KW-0472">Membrane</keyword>
<organism evidence="3 4">
    <name type="scientific">Pseudohalocynthiibacter aestuariivivens</name>
    <dbReference type="NCBI Taxonomy" id="1591409"/>
    <lineage>
        <taxon>Bacteria</taxon>
        <taxon>Pseudomonadati</taxon>
        <taxon>Pseudomonadota</taxon>
        <taxon>Alphaproteobacteria</taxon>
        <taxon>Rhodobacterales</taxon>
        <taxon>Paracoccaceae</taxon>
        <taxon>Pseudohalocynthiibacter</taxon>
    </lineage>
</organism>
<protein>
    <submittedName>
        <fullName evidence="3">DUF5671 domain-containing protein</fullName>
    </submittedName>
</protein>
<evidence type="ECO:0000313" key="4">
    <source>
        <dbReference type="Proteomes" id="UP001589683"/>
    </source>
</evidence>
<sequence length="212" mass="23544">MRPADQIAVFVHDALAAGRSRDEISEALAKAGWAPNEISDSLNAWVDSDFSPPVPRPRAYVSAQEAFFYGLMFAALGMTAWHLTTLSFNLIDRWLPDPSDIRPASYALGQMRWSIASLIVFAPLFLILNTRATRETRVDPGKSRSGVRKWFGYITLFIASISLLGDLMYAIFALLSGDLTLRFIAKSIVVAVVAGIIFFYFSKETNEKKDAL</sequence>
<gene>
    <name evidence="3" type="ORF">ACFFUT_15300</name>
</gene>
<dbReference type="EMBL" id="JBHMEA010000048">
    <property type="protein sequence ID" value="MFB9233156.1"/>
    <property type="molecule type" value="Genomic_DNA"/>
</dbReference>
<keyword evidence="4" id="KW-1185">Reference proteome</keyword>
<evidence type="ECO:0000259" key="2">
    <source>
        <dbReference type="Pfam" id="PF18920"/>
    </source>
</evidence>
<evidence type="ECO:0000313" key="3">
    <source>
        <dbReference type="EMBL" id="MFB9233156.1"/>
    </source>
</evidence>
<evidence type="ECO:0000256" key="1">
    <source>
        <dbReference type="SAM" id="Phobius"/>
    </source>
</evidence>
<comment type="caution">
    <text evidence="3">The sequence shown here is derived from an EMBL/GenBank/DDBJ whole genome shotgun (WGS) entry which is preliminary data.</text>
</comment>
<name>A0ABV5JI62_9RHOB</name>
<accession>A0ABV5JI62</accession>
<feature type="transmembrane region" description="Helical" evidence="1">
    <location>
        <begin position="66"/>
        <end position="91"/>
    </location>
</feature>
<dbReference type="InterPro" id="IPR043728">
    <property type="entry name" value="DUF5671"/>
</dbReference>
<feature type="transmembrane region" description="Helical" evidence="1">
    <location>
        <begin position="150"/>
        <end position="175"/>
    </location>
</feature>
<keyword evidence="1" id="KW-0812">Transmembrane</keyword>